<evidence type="ECO:0000256" key="1">
    <source>
        <dbReference type="SAM" id="MobiDB-lite"/>
    </source>
</evidence>
<organism evidence="2 3">
    <name type="scientific">Friedmanniomyces endolithicus</name>
    <dbReference type="NCBI Taxonomy" id="329885"/>
    <lineage>
        <taxon>Eukaryota</taxon>
        <taxon>Fungi</taxon>
        <taxon>Dikarya</taxon>
        <taxon>Ascomycota</taxon>
        <taxon>Pezizomycotina</taxon>
        <taxon>Dothideomycetes</taxon>
        <taxon>Dothideomycetidae</taxon>
        <taxon>Mycosphaerellales</taxon>
        <taxon>Teratosphaeriaceae</taxon>
        <taxon>Friedmanniomyces</taxon>
    </lineage>
</organism>
<dbReference type="Proteomes" id="UP001175353">
    <property type="component" value="Unassembled WGS sequence"/>
</dbReference>
<dbReference type="EC" id="6.4.1.1" evidence="2"/>
<feature type="non-terminal residue" evidence="2">
    <location>
        <position position="57"/>
    </location>
</feature>
<reference evidence="2" key="1">
    <citation type="submission" date="2023-06" db="EMBL/GenBank/DDBJ databases">
        <title>Black Yeasts Isolated from many extreme environments.</title>
        <authorList>
            <person name="Coleine C."/>
            <person name="Stajich J.E."/>
            <person name="Selbmann L."/>
        </authorList>
    </citation>
    <scope>NUCLEOTIDE SEQUENCE</scope>
    <source>
        <strain evidence="2">CCFEE 5200</strain>
    </source>
</reference>
<dbReference type="EMBL" id="JAUJLE010001535">
    <property type="protein sequence ID" value="KAK0948950.1"/>
    <property type="molecule type" value="Genomic_DNA"/>
</dbReference>
<feature type="compositionally biased region" description="Polar residues" evidence="1">
    <location>
        <begin position="1"/>
        <end position="12"/>
    </location>
</feature>
<protein>
    <submittedName>
        <fullName evidence="2">Pyruvate carboxylase</fullName>
        <ecNumber evidence="2">6.4.1.1</ecNumber>
    </submittedName>
</protein>
<gene>
    <name evidence="2" type="primary">PYC1_6</name>
    <name evidence="2" type="ORF">LTR91_026844</name>
</gene>
<keyword evidence="2" id="KW-0670">Pyruvate</keyword>
<sequence>MADTTEPTSAKPQQPPHNKNETWGTAHPDGETAASANTVHQRLRANSSIMQLKKILV</sequence>
<evidence type="ECO:0000313" key="3">
    <source>
        <dbReference type="Proteomes" id="UP001175353"/>
    </source>
</evidence>
<keyword evidence="3" id="KW-1185">Reference proteome</keyword>
<evidence type="ECO:0000313" key="2">
    <source>
        <dbReference type="EMBL" id="KAK0948950.1"/>
    </source>
</evidence>
<feature type="region of interest" description="Disordered" evidence="1">
    <location>
        <begin position="1"/>
        <end position="33"/>
    </location>
</feature>
<accession>A0AAN6H2C4</accession>
<dbReference type="GO" id="GO:0004736">
    <property type="term" value="F:pyruvate carboxylase activity"/>
    <property type="evidence" value="ECO:0007669"/>
    <property type="project" value="UniProtKB-EC"/>
</dbReference>
<proteinExistence type="predicted"/>
<name>A0AAN6H2C4_9PEZI</name>
<dbReference type="AlphaFoldDB" id="A0AAN6H2C4"/>
<comment type="caution">
    <text evidence="2">The sequence shown here is derived from an EMBL/GenBank/DDBJ whole genome shotgun (WGS) entry which is preliminary data.</text>
</comment>
<keyword evidence="2" id="KW-0436">Ligase</keyword>